<organism evidence="3">
    <name type="scientific">Pseudo-nitzschia australis</name>
    <dbReference type="NCBI Taxonomy" id="44445"/>
    <lineage>
        <taxon>Eukaryota</taxon>
        <taxon>Sar</taxon>
        <taxon>Stramenopiles</taxon>
        <taxon>Ochrophyta</taxon>
        <taxon>Bacillariophyta</taxon>
        <taxon>Bacillariophyceae</taxon>
        <taxon>Bacillariophycidae</taxon>
        <taxon>Bacillariales</taxon>
        <taxon>Bacillariaceae</taxon>
        <taxon>Pseudo-nitzschia</taxon>
    </lineage>
</organism>
<accession>A0A7S4EJS6</accession>
<proteinExistence type="predicted"/>
<dbReference type="Pfam" id="PF13679">
    <property type="entry name" value="Methyltransf_32"/>
    <property type="match status" value="1"/>
</dbReference>
<protein>
    <recommendedName>
        <fullName evidence="2">Methyltransferase domain-containing protein</fullName>
    </recommendedName>
</protein>
<dbReference type="InterPro" id="IPR025714">
    <property type="entry name" value="Methyltranfer_dom"/>
</dbReference>
<sequence length="624" mass="70254">MAANPITIVPPDVDFRTSHPRGIRTIASIQKELERLAKRHNRLLPIDYNHHGGSSNNDNTRNNDINNDNSNNNNNKAKKKARKEYLALRHIKSDFHGNYSDEENNDDCVNDYYLSLFEEFAITVCHAKVIPRKELFEAWAMALYVNHYFPPPCDDDVDENVDENDCERGQHRYNRYQRVADLCSGQGLVSWAILFLDKSRSRTAVCIDISIPKACDIVEKVMLERHPYLATFEPQEEEGKKEEAMPAVEVLPPPTTTITNPNISKPTRRRITNKRWHWIEGDICRNVSADSSTLIVGVHCCGGLSDSILDLAISSKSALALVPCCHTRKSLPVEYRSKSNKRFHDVLEQNVAKNNDILEKDGKTKQQKLLPTTLTDFIDRIRIQRLIDAGFEVQEECIPSVITPKNRIIIATPPRDDDDDDNIIIGNGFRGKEGGKGTDEDQTMDKPLEDAKVTVETKTATNNIRNKQAFTIPLADTLKARAIVESQSGRIAANLRLRMPAPNLSLSVYLPDPDHSLPEERLQAFADAIVGEEAHKYYPEASSNTAIAIIQTHVKFGAGPFRSPEDGRLSRAYRIGYWVSDGTGSLPQVTKRQAKELHGLICQRIEEGAFPGIELRQGIKMMTK</sequence>
<dbReference type="AlphaFoldDB" id="A0A7S4EJS6"/>
<feature type="region of interest" description="Disordered" evidence="1">
    <location>
        <begin position="44"/>
        <end position="82"/>
    </location>
</feature>
<feature type="compositionally biased region" description="Low complexity" evidence="1">
    <location>
        <begin position="54"/>
        <end position="75"/>
    </location>
</feature>
<reference evidence="3" key="1">
    <citation type="submission" date="2021-01" db="EMBL/GenBank/DDBJ databases">
        <authorList>
            <person name="Corre E."/>
            <person name="Pelletier E."/>
            <person name="Niang G."/>
            <person name="Scheremetjew M."/>
            <person name="Finn R."/>
            <person name="Kale V."/>
            <person name="Holt S."/>
            <person name="Cochrane G."/>
            <person name="Meng A."/>
            <person name="Brown T."/>
            <person name="Cohen L."/>
        </authorList>
    </citation>
    <scope>NUCLEOTIDE SEQUENCE</scope>
    <source>
        <strain evidence="3">10249 10 AB</strain>
    </source>
</reference>
<feature type="region of interest" description="Disordered" evidence="1">
    <location>
        <begin position="420"/>
        <end position="444"/>
    </location>
</feature>
<evidence type="ECO:0000313" key="3">
    <source>
        <dbReference type="EMBL" id="CAE0718751.1"/>
    </source>
</evidence>
<dbReference type="EMBL" id="HBIX01015854">
    <property type="protein sequence ID" value="CAE0718751.1"/>
    <property type="molecule type" value="Transcribed_RNA"/>
</dbReference>
<evidence type="ECO:0000259" key="2">
    <source>
        <dbReference type="Pfam" id="PF13679"/>
    </source>
</evidence>
<feature type="domain" description="Methyltransferase" evidence="2">
    <location>
        <begin position="174"/>
        <end position="327"/>
    </location>
</feature>
<name>A0A7S4EJS6_9STRA</name>
<evidence type="ECO:0000256" key="1">
    <source>
        <dbReference type="SAM" id="MobiDB-lite"/>
    </source>
</evidence>
<gene>
    <name evidence="3" type="ORF">PAUS00366_LOCUS11505</name>
</gene>
<feature type="compositionally biased region" description="Basic and acidic residues" evidence="1">
    <location>
        <begin position="430"/>
        <end position="444"/>
    </location>
</feature>